<proteinExistence type="predicted"/>
<name>A0A380T1J4_9PSED</name>
<evidence type="ECO:0000313" key="2">
    <source>
        <dbReference type="EMBL" id="SUQ63398.1"/>
    </source>
</evidence>
<dbReference type="InterPro" id="IPR019626">
    <property type="entry name" value="Stress-induced_KGG_rpt"/>
</dbReference>
<feature type="compositionally biased region" description="Basic and acidic residues" evidence="1">
    <location>
        <begin position="39"/>
        <end position="49"/>
    </location>
</feature>
<evidence type="ECO:0000256" key="1">
    <source>
        <dbReference type="SAM" id="MobiDB-lite"/>
    </source>
</evidence>
<feature type="compositionally biased region" description="Polar residues" evidence="1">
    <location>
        <begin position="1"/>
        <end position="11"/>
    </location>
</feature>
<evidence type="ECO:0008006" key="4">
    <source>
        <dbReference type="Google" id="ProtNLM"/>
    </source>
</evidence>
<sequence>MANKGTSNPGNFANDKQKASDAGKKGGQASGGTAGGQTRKPDMDKDQARKPSGGGRS</sequence>
<gene>
    <name evidence="2" type="ORF">CCOS864_02848</name>
</gene>
<accession>A0A380T1J4</accession>
<reference evidence="3" key="1">
    <citation type="submission" date="2018-07" db="EMBL/GenBank/DDBJ databases">
        <authorList>
            <person name="Blom J."/>
        </authorList>
    </citation>
    <scope>NUCLEOTIDE SEQUENCE [LARGE SCALE GENOMIC DNA]</scope>
    <source>
        <strain evidence="3">CCOS 864</strain>
    </source>
</reference>
<dbReference type="RefSeq" id="WP_080764720.1">
    <property type="nucleotide sequence ID" value="NZ_CBCSFG010000008.1"/>
</dbReference>
<protein>
    <recommendedName>
        <fullName evidence="4">General stress protein</fullName>
    </recommendedName>
</protein>
<dbReference type="Pfam" id="PF10685">
    <property type="entry name" value="KGG"/>
    <property type="match status" value="1"/>
</dbReference>
<dbReference type="AlphaFoldDB" id="A0A380T1J4"/>
<feature type="region of interest" description="Disordered" evidence="1">
    <location>
        <begin position="1"/>
        <end position="57"/>
    </location>
</feature>
<feature type="compositionally biased region" description="Basic and acidic residues" evidence="1">
    <location>
        <begin position="15"/>
        <end position="24"/>
    </location>
</feature>
<dbReference type="EMBL" id="UIDD01000007">
    <property type="protein sequence ID" value="SUQ63398.1"/>
    <property type="molecule type" value="Genomic_DNA"/>
</dbReference>
<dbReference type="Proteomes" id="UP000255177">
    <property type="component" value="Unassembled WGS sequence"/>
</dbReference>
<organism evidence="2 3">
    <name type="scientific">Pseudomonas wadenswilerensis</name>
    <dbReference type="NCBI Taxonomy" id="1785161"/>
    <lineage>
        <taxon>Bacteria</taxon>
        <taxon>Pseudomonadati</taxon>
        <taxon>Pseudomonadota</taxon>
        <taxon>Gammaproteobacteria</taxon>
        <taxon>Pseudomonadales</taxon>
        <taxon>Pseudomonadaceae</taxon>
        <taxon>Pseudomonas</taxon>
    </lineage>
</organism>
<evidence type="ECO:0000313" key="3">
    <source>
        <dbReference type="Proteomes" id="UP000255177"/>
    </source>
</evidence>
<keyword evidence="3" id="KW-1185">Reference proteome</keyword>
<feature type="compositionally biased region" description="Gly residues" evidence="1">
    <location>
        <begin position="25"/>
        <end position="35"/>
    </location>
</feature>